<gene>
    <name evidence="2" type="ORF">ACFPT7_23020</name>
</gene>
<dbReference type="InterPro" id="IPR012910">
    <property type="entry name" value="Plug_dom"/>
</dbReference>
<organism evidence="2 3">
    <name type="scientific">Acidicapsa dinghuensis</name>
    <dbReference type="NCBI Taxonomy" id="2218256"/>
    <lineage>
        <taxon>Bacteria</taxon>
        <taxon>Pseudomonadati</taxon>
        <taxon>Acidobacteriota</taxon>
        <taxon>Terriglobia</taxon>
        <taxon>Terriglobales</taxon>
        <taxon>Acidobacteriaceae</taxon>
        <taxon>Acidicapsa</taxon>
    </lineage>
</organism>
<reference evidence="3" key="1">
    <citation type="journal article" date="2019" name="Int. J. Syst. Evol. Microbiol.">
        <title>The Global Catalogue of Microorganisms (GCM) 10K type strain sequencing project: providing services to taxonomists for standard genome sequencing and annotation.</title>
        <authorList>
            <consortium name="The Broad Institute Genomics Platform"/>
            <consortium name="The Broad Institute Genome Sequencing Center for Infectious Disease"/>
            <person name="Wu L."/>
            <person name="Ma J."/>
        </authorList>
    </citation>
    <scope>NUCLEOTIDE SEQUENCE [LARGE SCALE GENOMIC DNA]</scope>
    <source>
        <strain evidence="3">JCM 4087</strain>
    </source>
</reference>
<comment type="caution">
    <text evidence="2">The sequence shown here is derived from an EMBL/GenBank/DDBJ whole genome shotgun (WGS) entry which is preliminary data.</text>
</comment>
<dbReference type="Proteomes" id="UP001596091">
    <property type="component" value="Unassembled WGS sequence"/>
</dbReference>
<protein>
    <submittedName>
        <fullName evidence="2">TonB-dependent receptor plug domain-containing protein</fullName>
    </submittedName>
</protein>
<dbReference type="InterPro" id="IPR039426">
    <property type="entry name" value="TonB-dep_rcpt-like"/>
</dbReference>
<evidence type="ECO:0000313" key="2">
    <source>
        <dbReference type="EMBL" id="MFC5865197.1"/>
    </source>
</evidence>
<name>A0ABW1EPJ5_9BACT</name>
<dbReference type="EMBL" id="JBHSPH010000017">
    <property type="protein sequence ID" value="MFC5865197.1"/>
    <property type="molecule type" value="Genomic_DNA"/>
</dbReference>
<sequence length="868" mass="94806">MGLRSVRRFKRAGALKGFPLYLFSLKGLALTFLTVFVLAVLLLQPLSAQQAAELVVHVAVTGSDGKPLAGSVIEGFAPGAEADATTPDSATPVCKAVADDAGHADLHCKGVQEILLSVEKDGYLVSRSEVSAQGGRESVADVVLQTKPAVNQSIVVQAETESPVEQVESSTTTVSKEQANATSLRPVTLTDALPLVPGVIRTPDGRVQIAGLTEDHSALIINSVGVNDPATGNFGLSVPVDTVDSIQVMQSPYLAQYGNFIAGVVSAETKRGGDKWGYSLNDPLPDFRIRSGHLVGLQDATPRLNFDGPLIRNRLYVSEGSEYLMHKDEVRTLPFPDNQARSNAFNSFSQMDWEAGARNSVTATLHFAPHTMHYEGLNYFDPEPVTPNANYQEDTGTIRDRLAIGGGLLSSTFAGTRVASNISAQDGSGTMTLSPTGDTGNYFGQQTREATRFQWIETWNPKTIESHGQHELQFGSVIGHAEDAGYVAGRDVNLLDANGALIQTISFSGNGAFDLADLEMAAYGEDHWILNSRFAADYGLRVETQSLTYTTRVAPRVGFTWSPHGSETTVIRGGAGVFYDNVPLDTYAFGSFPEQVITTYDGAGNVVDGPRTYLNLTGTEAKSQFPFIHQDQHSGDFAPYSVAWNVEGDRAINRFLRLRARYIQADAQNQLTLTPTVTSKWNAMVLGTSGSLHTRQAEFTAKMGDTKNRQFYFSYVRQFARGEFNDAASYLGDFPYPVIRTPISASTTGEIPNRFMLWGLTTLPWKMRIAPHIEWRDGFPWQPMDEFQNYVAPGALQPRYPRYFSADARIGKDLPVGSHHAGRLSITVRNLTNHNNPLQVHDNVADPLYGTFFGNYGRHFLADFDILF</sequence>
<keyword evidence="3" id="KW-1185">Reference proteome</keyword>
<dbReference type="SUPFAM" id="SSF56935">
    <property type="entry name" value="Porins"/>
    <property type="match status" value="1"/>
</dbReference>
<evidence type="ECO:0000313" key="3">
    <source>
        <dbReference type="Proteomes" id="UP001596091"/>
    </source>
</evidence>
<dbReference type="PANTHER" id="PTHR30069">
    <property type="entry name" value="TONB-DEPENDENT OUTER MEMBRANE RECEPTOR"/>
    <property type="match status" value="1"/>
</dbReference>
<dbReference type="Pfam" id="PF07715">
    <property type="entry name" value="Plug"/>
    <property type="match status" value="1"/>
</dbReference>
<dbReference type="PANTHER" id="PTHR30069:SF46">
    <property type="entry name" value="OAR PROTEIN"/>
    <property type="match status" value="1"/>
</dbReference>
<dbReference type="Gene3D" id="2.170.130.10">
    <property type="entry name" value="TonB-dependent receptor, plug domain"/>
    <property type="match status" value="1"/>
</dbReference>
<keyword evidence="2" id="KW-0675">Receptor</keyword>
<evidence type="ECO:0000259" key="1">
    <source>
        <dbReference type="Pfam" id="PF07715"/>
    </source>
</evidence>
<accession>A0ABW1EPJ5</accession>
<dbReference type="InterPro" id="IPR037066">
    <property type="entry name" value="Plug_dom_sf"/>
</dbReference>
<proteinExistence type="predicted"/>
<dbReference type="RefSeq" id="WP_263342601.1">
    <property type="nucleotide sequence ID" value="NZ_JAGSYH010000013.1"/>
</dbReference>
<feature type="domain" description="TonB-dependent receptor plug" evidence="1">
    <location>
        <begin position="164"/>
        <end position="264"/>
    </location>
</feature>